<name>A0A943DIG3_9FIRM</name>
<comment type="caution">
    <text evidence="1">The sequence shown here is derived from an EMBL/GenBank/DDBJ whole genome shotgun (WGS) entry which is preliminary data.</text>
</comment>
<evidence type="ECO:0000313" key="2">
    <source>
        <dbReference type="Proteomes" id="UP000759273"/>
    </source>
</evidence>
<evidence type="ECO:0000313" key="1">
    <source>
        <dbReference type="EMBL" id="MBS5333689.1"/>
    </source>
</evidence>
<organism evidence="1 2">
    <name type="scientific">Subdoligranulum variabile</name>
    <dbReference type="NCBI Taxonomy" id="214851"/>
    <lineage>
        <taxon>Bacteria</taxon>
        <taxon>Bacillati</taxon>
        <taxon>Bacillota</taxon>
        <taxon>Clostridia</taxon>
        <taxon>Eubacteriales</taxon>
        <taxon>Oscillospiraceae</taxon>
        <taxon>Subdoligranulum</taxon>
    </lineage>
</organism>
<sequence length="52" mass="5975">MLTKGMFEKFIGYGKCTEKRNLPPKGGAFGNKKKRCRELVDITAKEIKDERI</sequence>
<reference evidence="1" key="1">
    <citation type="submission" date="2021-02" db="EMBL/GenBank/DDBJ databases">
        <title>Infant gut strain persistence is associated with maternal origin, phylogeny, and functional potential including surface adhesion and iron acquisition.</title>
        <authorList>
            <person name="Lou Y.C."/>
        </authorList>
    </citation>
    <scope>NUCLEOTIDE SEQUENCE</scope>
    <source>
        <strain evidence="1">L3_101_000M1_dasL3_101_000M1_concoct_87</strain>
    </source>
</reference>
<accession>A0A943DIG3</accession>
<dbReference type="EMBL" id="JAGZGG010000054">
    <property type="protein sequence ID" value="MBS5333689.1"/>
    <property type="molecule type" value="Genomic_DNA"/>
</dbReference>
<dbReference type="Proteomes" id="UP000759273">
    <property type="component" value="Unassembled WGS sequence"/>
</dbReference>
<dbReference type="AlphaFoldDB" id="A0A943DIG3"/>
<gene>
    <name evidence="1" type="ORF">KHY36_14345</name>
</gene>
<proteinExistence type="predicted"/>
<protein>
    <submittedName>
        <fullName evidence="1">Uncharacterized protein</fullName>
    </submittedName>
</protein>